<protein>
    <recommendedName>
        <fullName evidence="3">Tyrosine specific protein phosphatases domain-containing protein</fullName>
    </recommendedName>
</protein>
<dbReference type="Proteomes" id="UP000011744">
    <property type="component" value="Unassembled WGS sequence"/>
</dbReference>
<gene>
    <name evidence="1" type="ORF">H261_22763</name>
</gene>
<accession>M3A420</accession>
<dbReference type="AlphaFoldDB" id="M3A420"/>
<dbReference type="Gene3D" id="3.90.190.10">
    <property type="entry name" value="Protein tyrosine phosphatase superfamily"/>
    <property type="match status" value="1"/>
</dbReference>
<evidence type="ECO:0008006" key="3">
    <source>
        <dbReference type="Google" id="ProtNLM"/>
    </source>
</evidence>
<comment type="caution">
    <text evidence="1">The sequence shown here is derived from an EMBL/GenBank/DDBJ whole genome shotgun (WGS) entry which is preliminary data.</text>
</comment>
<reference evidence="1 2" key="1">
    <citation type="journal article" date="2014" name="Genome Announc.">
        <title>Draft Genome Sequence of Magnetospirillum sp. Strain SO-1, a Freshwater Magnetotactic Bacterium Isolated from the Ol'khovka River, Russia.</title>
        <authorList>
            <person name="Grouzdev D.S."/>
            <person name="Dziuba M.V."/>
            <person name="Sukhacheva M.S."/>
            <person name="Mardanov A.V."/>
            <person name="Beletskiy A.V."/>
            <person name="Kuznetsov B.B."/>
            <person name="Skryabin K.G."/>
        </authorList>
    </citation>
    <scope>NUCLEOTIDE SEQUENCE [LARGE SCALE GENOMIC DNA]</scope>
    <source>
        <strain evidence="1 2">SO-1</strain>
    </source>
</reference>
<name>M3A420_9PROT</name>
<keyword evidence="2" id="KW-1185">Reference proteome</keyword>
<dbReference type="RefSeq" id="WP_008622429.1">
    <property type="nucleotide sequence ID" value="NZ_AONQ01000136.1"/>
</dbReference>
<sequence length="181" mass="19834">MTKTKLPFAMTICGLDELGDELEAFGPTHVISILDPGEDDHDPLVFPGLIKVLSLRFYDLHAMGGVVGKSLDRQGRNEHPSVDHAQTIIDFGREIPSGGRVLCHCWAGISRSTAAGFLLACLHLPAAEAMELIMELRPGAMPNRLIVKFADRILRDDGQMVAAVDGHKRDVGTRSIKSRRR</sequence>
<dbReference type="eggNOG" id="COG5350">
    <property type="taxonomic scope" value="Bacteria"/>
</dbReference>
<dbReference type="CDD" id="cd14498">
    <property type="entry name" value="DSP"/>
    <property type="match status" value="1"/>
</dbReference>
<organism evidence="1 2">
    <name type="scientific">Paramagnetospirillum caucaseum</name>
    <dbReference type="NCBI Taxonomy" id="1244869"/>
    <lineage>
        <taxon>Bacteria</taxon>
        <taxon>Pseudomonadati</taxon>
        <taxon>Pseudomonadota</taxon>
        <taxon>Alphaproteobacteria</taxon>
        <taxon>Rhodospirillales</taxon>
        <taxon>Magnetospirillaceae</taxon>
        <taxon>Paramagnetospirillum</taxon>
    </lineage>
</organism>
<dbReference type="SUPFAM" id="SSF52799">
    <property type="entry name" value="(Phosphotyrosine protein) phosphatases II"/>
    <property type="match status" value="1"/>
</dbReference>
<dbReference type="OrthoDB" id="9794527at2"/>
<evidence type="ECO:0000313" key="2">
    <source>
        <dbReference type="Proteomes" id="UP000011744"/>
    </source>
</evidence>
<dbReference type="EMBL" id="AONQ01000136">
    <property type="protein sequence ID" value="EME67588.1"/>
    <property type="molecule type" value="Genomic_DNA"/>
</dbReference>
<dbReference type="STRING" id="1244869.H261_22763"/>
<evidence type="ECO:0000313" key="1">
    <source>
        <dbReference type="EMBL" id="EME67588.1"/>
    </source>
</evidence>
<dbReference type="InterPro" id="IPR029021">
    <property type="entry name" value="Prot-tyrosine_phosphatase-like"/>
</dbReference>
<proteinExistence type="predicted"/>